<protein>
    <submittedName>
        <fullName evidence="1">Uncharacterized protein</fullName>
    </submittedName>
</protein>
<dbReference type="EMBL" id="CYRY02003113">
    <property type="protein sequence ID" value="VCW67782.1"/>
    <property type="molecule type" value="Genomic_DNA"/>
</dbReference>
<proteinExistence type="predicted"/>
<evidence type="ECO:0000313" key="1">
    <source>
        <dbReference type="EMBL" id="VCW67782.1"/>
    </source>
</evidence>
<reference evidence="1 2" key="1">
    <citation type="submission" date="2018-10" db="EMBL/GenBank/DDBJ databases">
        <authorList>
            <person name="Ekblom R."/>
            <person name="Jareborg N."/>
        </authorList>
    </citation>
    <scope>NUCLEOTIDE SEQUENCE [LARGE SCALE GENOMIC DNA]</scope>
    <source>
        <tissue evidence="1">Muscle</tissue>
    </source>
</reference>
<accession>A0A9X9LGT4</accession>
<sequence length="38" mass="4424">MFEDDTFVYMIEPLELIHDEKSAGRPHIIQKTLAGQYS</sequence>
<comment type="caution">
    <text evidence="1">The sequence shown here is derived from an EMBL/GenBank/DDBJ whole genome shotgun (WGS) entry which is preliminary data.</text>
</comment>
<evidence type="ECO:0000313" key="2">
    <source>
        <dbReference type="Proteomes" id="UP000269945"/>
    </source>
</evidence>
<keyword evidence="2" id="KW-1185">Reference proteome</keyword>
<organism evidence="1 2">
    <name type="scientific">Gulo gulo</name>
    <name type="common">Wolverine</name>
    <name type="synonym">Gluton</name>
    <dbReference type="NCBI Taxonomy" id="48420"/>
    <lineage>
        <taxon>Eukaryota</taxon>
        <taxon>Metazoa</taxon>
        <taxon>Chordata</taxon>
        <taxon>Craniata</taxon>
        <taxon>Vertebrata</taxon>
        <taxon>Euteleostomi</taxon>
        <taxon>Mammalia</taxon>
        <taxon>Eutheria</taxon>
        <taxon>Laurasiatheria</taxon>
        <taxon>Carnivora</taxon>
        <taxon>Caniformia</taxon>
        <taxon>Musteloidea</taxon>
        <taxon>Mustelidae</taxon>
        <taxon>Guloninae</taxon>
        <taxon>Gulo</taxon>
    </lineage>
</organism>
<dbReference type="AlphaFoldDB" id="A0A9X9LGT4"/>
<dbReference type="Proteomes" id="UP000269945">
    <property type="component" value="Unassembled WGS sequence"/>
</dbReference>
<gene>
    <name evidence="1" type="ORF">BN2614_LOCUS1</name>
</gene>
<name>A0A9X9LGT4_GULGU</name>
<feature type="non-terminal residue" evidence="1">
    <location>
        <position position="38"/>
    </location>
</feature>